<dbReference type="EMBL" id="CADEPM010000004">
    <property type="protein sequence ID" value="CAB3404965.1"/>
    <property type="molecule type" value="Genomic_DNA"/>
</dbReference>
<accession>A0A8S1ESH4</accession>
<evidence type="ECO:0000313" key="3">
    <source>
        <dbReference type="Proteomes" id="UP000494206"/>
    </source>
</evidence>
<sequence>MRSIIAILSLLLALCAISTTSAGVVGFQPRYFRYRKWDPTHDFYDDDEFNRQLRARPFSPMAYRMRMHN</sequence>
<protein>
    <submittedName>
        <fullName evidence="2">Uncharacterized protein</fullName>
    </submittedName>
</protein>
<reference evidence="2 3" key="1">
    <citation type="submission" date="2020-04" db="EMBL/GenBank/DDBJ databases">
        <authorList>
            <person name="Laetsch R D."/>
            <person name="Stevens L."/>
            <person name="Kumar S."/>
            <person name="Blaxter L. M."/>
        </authorList>
    </citation>
    <scope>NUCLEOTIDE SEQUENCE [LARGE SCALE GENOMIC DNA]</scope>
</reference>
<comment type="caution">
    <text evidence="2">The sequence shown here is derived from an EMBL/GenBank/DDBJ whole genome shotgun (WGS) entry which is preliminary data.</text>
</comment>
<evidence type="ECO:0000313" key="2">
    <source>
        <dbReference type="EMBL" id="CAB3404965.1"/>
    </source>
</evidence>
<feature type="signal peptide" evidence="1">
    <location>
        <begin position="1"/>
        <end position="22"/>
    </location>
</feature>
<proteinExistence type="predicted"/>
<organism evidence="2 3">
    <name type="scientific">Caenorhabditis bovis</name>
    <dbReference type="NCBI Taxonomy" id="2654633"/>
    <lineage>
        <taxon>Eukaryota</taxon>
        <taxon>Metazoa</taxon>
        <taxon>Ecdysozoa</taxon>
        <taxon>Nematoda</taxon>
        <taxon>Chromadorea</taxon>
        <taxon>Rhabditida</taxon>
        <taxon>Rhabditina</taxon>
        <taxon>Rhabditomorpha</taxon>
        <taxon>Rhabditoidea</taxon>
        <taxon>Rhabditidae</taxon>
        <taxon>Peloderinae</taxon>
        <taxon>Caenorhabditis</taxon>
    </lineage>
</organism>
<keyword evidence="3" id="KW-1185">Reference proteome</keyword>
<dbReference type="Proteomes" id="UP000494206">
    <property type="component" value="Unassembled WGS sequence"/>
</dbReference>
<gene>
    <name evidence="2" type="ORF">CBOVIS_LOCUS7220</name>
</gene>
<keyword evidence="1" id="KW-0732">Signal</keyword>
<dbReference type="AlphaFoldDB" id="A0A8S1ESH4"/>
<dbReference type="OrthoDB" id="5843329at2759"/>
<name>A0A8S1ESH4_9PELO</name>
<evidence type="ECO:0000256" key="1">
    <source>
        <dbReference type="SAM" id="SignalP"/>
    </source>
</evidence>
<feature type="chain" id="PRO_5035756886" evidence="1">
    <location>
        <begin position="23"/>
        <end position="69"/>
    </location>
</feature>